<sequence length="224" mass="25625">MKKNIFIISSIVLASSAGIQAKTINIHNISLVTPDDIFSKKDVGPDFELYYFYKNNDNILNMYIGNFPNKSILEKPIKYQEFNLNNQPNVKIPYWFCNNLKTEVCLREELLISNSGPATTIQFFYKTKKEHMETSNNIIKSLAAPKIITKLDTLVSTSDNTEFPLYPCFNITIPKNLQINGLVNTENTTISSHLIRNIPSKIEKTDRIGFITIKNTTTHQQEEL</sequence>
<dbReference type="AlphaFoldDB" id="A0A829HEL9"/>
<name>A0A829HEL9_9GAMM</name>
<evidence type="ECO:0000313" key="1">
    <source>
        <dbReference type="EMBL" id="EPF73032.1"/>
    </source>
</evidence>
<comment type="caution">
    <text evidence="1">The sequence shown here is derived from an EMBL/GenBank/DDBJ whole genome shotgun (WGS) entry which is preliminary data.</text>
</comment>
<proteinExistence type="predicted"/>
<gene>
    <name evidence="1" type="ORF">F957_03641</name>
</gene>
<organism evidence="1 2">
    <name type="scientific">Acinetobacter gyllenbergii CIP 110306 = MTCC 11365</name>
    <dbReference type="NCBI Taxonomy" id="1217657"/>
    <lineage>
        <taxon>Bacteria</taxon>
        <taxon>Pseudomonadati</taxon>
        <taxon>Pseudomonadota</taxon>
        <taxon>Gammaproteobacteria</taxon>
        <taxon>Moraxellales</taxon>
        <taxon>Moraxellaceae</taxon>
        <taxon>Acinetobacter</taxon>
    </lineage>
</organism>
<protein>
    <submittedName>
        <fullName evidence="1">Uncharacterized protein</fullName>
    </submittedName>
</protein>
<keyword evidence="2" id="KW-1185">Reference proteome</keyword>
<evidence type="ECO:0000313" key="2">
    <source>
        <dbReference type="Proteomes" id="UP000014523"/>
    </source>
</evidence>
<accession>A0A829HEL9</accession>
<dbReference type="RefSeq" id="WP_016539785.1">
    <property type="nucleotide sequence ID" value="NZ_ASQH01000001.1"/>
</dbReference>
<dbReference type="Proteomes" id="UP000014523">
    <property type="component" value="Unassembled WGS sequence"/>
</dbReference>
<reference evidence="1 2" key="1">
    <citation type="submission" date="2013-06" db="EMBL/GenBank/DDBJ databases">
        <title>The Genome Sequence of Acinetobacter gyllenbergii CIP 110306.</title>
        <authorList>
            <consortium name="The Broad Institute Genome Sequencing Platform"/>
            <consortium name="The Broad Institute Genome Sequencing Center for Infectious Disease"/>
            <person name="Cerqueira G."/>
            <person name="Feldgarden M."/>
            <person name="Courvalin P."/>
            <person name="Perichon B."/>
            <person name="Grillot-Courvalin C."/>
            <person name="Clermont D."/>
            <person name="Rocha E."/>
            <person name="Yoon E.-J."/>
            <person name="Nemec A."/>
            <person name="Young S.K."/>
            <person name="Zeng Q."/>
            <person name="Gargeya S."/>
            <person name="Fitzgerald M."/>
            <person name="Abouelleil A."/>
            <person name="Alvarado L."/>
            <person name="Berlin A.M."/>
            <person name="Chapman S.B."/>
            <person name="Dewar J."/>
            <person name="Goldberg J."/>
            <person name="Griggs A."/>
            <person name="Gujja S."/>
            <person name="Hansen M."/>
            <person name="Howarth C."/>
            <person name="Imamovic A."/>
            <person name="Larimer J."/>
            <person name="McCowan C."/>
            <person name="Murphy C."/>
            <person name="Pearson M."/>
            <person name="Priest M."/>
            <person name="Roberts A."/>
            <person name="Saif S."/>
            <person name="Shea T."/>
            <person name="Sykes S."/>
            <person name="Wortman J."/>
            <person name="Nusbaum C."/>
            <person name="Birren B."/>
        </authorList>
    </citation>
    <scope>NUCLEOTIDE SEQUENCE [LARGE SCALE GENOMIC DNA]</scope>
    <source>
        <strain evidence="1 2">CIP 110306</strain>
    </source>
</reference>
<dbReference type="EMBL" id="ATGG01000048">
    <property type="protein sequence ID" value="EPF73032.1"/>
    <property type="molecule type" value="Genomic_DNA"/>
</dbReference>